<dbReference type="EMBL" id="QGMK01001327">
    <property type="protein sequence ID" value="TVY69040.1"/>
    <property type="molecule type" value="Genomic_DNA"/>
</dbReference>
<feature type="transmembrane region" description="Helical" evidence="1">
    <location>
        <begin position="41"/>
        <end position="74"/>
    </location>
</feature>
<organism evidence="2 3">
    <name type="scientific">Lachnellula suecica</name>
    <dbReference type="NCBI Taxonomy" id="602035"/>
    <lineage>
        <taxon>Eukaryota</taxon>
        <taxon>Fungi</taxon>
        <taxon>Dikarya</taxon>
        <taxon>Ascomycota</taxon>
        <taxon>Pezizomycotina</taxon>
        <taxon>Leotiomycetes</taxon>
        <taxon>Helotiales</taxon>
        <taxon>Lachnaceae</taxon>
        <taxon>Lachnellula</taxon>
    </lineage>
</organism>
<sequence length="230" mass="25701">MAMRPRENGHTYSPSAASTVNPKVALPPPLSFNPWDKKASIILCSLGILFFDLVLPCIIFYVLLSVTSLSIAYAPLGQEAKWGFDFFFWWYLAATVMGIVPYVFATSLDEPILWLFLMTPGFLVGFACLTAAVSVFPFGLPFRVSSDAKGERCKPFAYYVLEDFVAVDAGQMRQFREELKARWEASPVFQRLMWDVNMWWLVGGGNFIGALAAVTWALPFNVAYGLSFGL</sequence>
<dbReference type="PANTHER" id="PTHR42024">
    <property type="entry name" value="AMINO ACID PERMEASE_ SLC12A DOMAIN-CONTAINING PROTEIN"/>
    <property type="match status" value="1"/>
</dbReference>
<gene>
    <name evidence="2" type="ORF">LSUE1_G007555</name>
</gene>
<comment type="caution">
    <text evidence="2">The sequence shown here is derived from an EMBL/GenBank/DDBJ whole genome shotgun (WGS) entry which is preliminary data.</text>
</comment>
<keyword evidence="1" id="KW-0472">Membrane</keyword>
<dbReference type="AlphaFoldDB" id="A0A8T9BYR4"/>
<dbReference type="OrthoDB" id="4838853at2759"/>
<reference evidence="2 3" key="1">
    <citation type="submission" date="2018-05" db="EMBL/GenBank/DDBJ databases">
        <title>Genome sequencing and assembly of the regulated plant pathogen Lachnellula willkommii and related sister species for the development of diagnostic species identification markers.</title>
        <authorList>
            <person name="Giroux E."/>
            <person name="Bilodeau G."/>
        </authorList>
    </citation>
    <scope>NUCLEOTIDE SEQUENCE [LARGE SCALE GENOMIC DNA]</scope>
    <source>
        <strain evidence="2 3">CBS 268.59</strain>
    </source>
</reference>
<keyword evidence="3" id="KW-1185">Reference proteome</keyword>
<feature type="transmembrane region" description="Helical" evidence="1">
    <location>
        <begin position="198"/>
        <end position="218"/>
    </location>
</feature>
<dbReference type="PANTHER" id="PTHR42024:SF1">
    <property type="entry name" value="AMINO ACID PERMEASE_ SLC12A DOMAIN-CONTAINING PROTEIN"/>
    <property type="match status" value="1"/>
</dbReference>
<proteinExistence type="predicted"/>
<name>A0A8T9BYR4_9HELO</name>
<evidence type="ECO:0000256" key="1">
    <source>
        <dbReference type="SAM" id="Phobius"/>
    </source>
</evidence>
<protein>
    <submittedName>
        <fullName evidence="2">Uncharacterized protein</fullName>
    </submittedName>
</protein>
<dbReference type="Proteomes" id="UP000469558">
    <property type="component" value="Unassembled WGS sequence"/>
</dbReference>
<feature type="non-terminal residue" evidence="2">
    <location>
        <position position="1"/>
    </location>
</feature>
<keyword evidence="1" id="KW-1133">Transmembrane helix</keyword>
<feature type="transmembrane region" description="Helical" evidence="1">
    <location>
        <begin position="86"/>
        <end position="105"/>
    </location>
</feature>
<keyword evidence="1" id="KW-0812">Transmembrane</keyword>
<accession>A0A8T9BYR4</accession>
<evidence type="ECO:0000313" key="2">
    <source>
        <dbReference type="EMBL" id="TVY69040.1"/>
    </source>
</evidence>
<evidence type="ECO:0000313" key="3">
    <source>
        <dbReference type="Proteomes" id="UP000469558"/>
    </source>
</evidence>
<feature type="transmembrane region" description="Helical" evidence="1">
    <location>
        <begin position="112"/>
        <end position="136"/>
    </location>
</feature>